<dbReference type="InterPro" id="IPR052523">
    <property type="entry name" value="Trichothecene_AcTrans"/>
</dbReference>
<dbReference type="InterPro" id="IPR000182">
    <property type="entry name" value="GNAT_dom"/>
</dbReference>
<reference evidence="2 3" key="1">
    <citation type="submission" date="2017-06" db="EMBL/GenBank/DDBJ databases">
        <title>Comparative genomic analysis of Ambrosia Fusariam Clade fungi.</title>
        <authorList>
            <person name="Stajich J.E."/>
            <person name="Carrillo J."/>
            <person name="Kijimoto T."/>
            <person name="Eskalen A."/>
            <person name="O'Donnell K."/>
            <person name="Kasson M."/>
        </authorList>
    </citation>
    <scope>NUCLEOTIDE SEQUENCE [LARGE SCALE GENOMIC DNA]</scope>
    <source>
        <strain evidence="2 3">NRRL62579</strain>
    </source>
</reference>
<organism evidence="2 3">
    <name type="scientific">Fusarium oligoseptatum</name>
    <dbReference type="NCBI Taxonomy" id="2604345"/>
    <lineage>
        <taxon>Eukaryota</taxon>
        <taxon>Fungi</taxon>
        <taxon>Dikarya</taxon>
        <taxon>Ascomycota</taxon>
        <taxon>Pezizomycotina</taxon>
        <taxon>Sordariomycetes</taxon>
        <taxon>Hypocreomycetidae</taxon>
        <taxon>Hypocreales</taxon>
        <taxon>Nectriaceae</taxon>
        <taxon>Fusarium</taxon>
        <taxon>Fusarium solani species complex</taxon>
    </lineage>
</organism>
<accession>A0A428RMV7</accession>
<evidence type="ECO:0000313" key="3">
    <source>
        <dbReference type="Proteomes" id="UP000287144"/>
    </source>
</evidence>
<dbReference type="PANTHER" id="PTHR42791">
    <property type="entry name" value="GNAT FAMILY ACETYLTRANSFERASE"/>
    <property type="match status" value="1"/>
</dbReference>
<feature type="domain" description="N-acetyltransferase" evidence="1">
    <location>
        <begin position="139"/>
        <end position="218"/>
    </location>
</feature>
<evidence type="ECO:0000259" key="1">
    <source>
        <dbReference type="PROSITE" id="PS51186"/>
    </source>
</evidence>
<feature type="non-terminal residue" evidence="2">
    <location>
        <position position="233"/>
    </location>
</feature>
<comment type="caution">
    <text evidence="2">The sequence shown here is derived from an EMBL/GenBank/DDBJ whole genome shotgun (WGS) entry which is preliminary data.</text>
</comment>
<proteinExistence type="predicted"/>
<evidence type="ECO:0000313" key="2">
    <source>
        <dbReference type="EMBL" id="RSL78877.1"/>
    </source>
</evidence>
<dbReference type="SUPFAM" id="SSF55729">
    <property type="entry name" value="Acyl-CoA N-acyltransferases (Nat)"/>
    <property type="match status" value="1"/>
</dbReference>
<dbReference type="PANTHER" id="PTHR42791:SF2">
    <property type="entry name" value="N-ACETYLTRANSFERASE DOMAIN-CONTAINING PROTEIN"/>
    <property type="match status" value="1"/>
</dbReference>
<keyword evidence="3" id="KW-1185">Reference proteome</keyword>
<sequence>MAPSPPPPFGPLRLASPADDPRIGNVASAGFHSSPVFHYERPNHAGFPEDTVLSYCHEFLYLIKSHEYIVLVATDKFDPNEGEKTQAIIPANGALPIPKPDDEVVVALYPKLPENRKRDMNEDNCDALEKCCQAAEKRYFQGPTYTLEMVVVHPAYQKRGHGRRLVQWGIKLATKDKVGVGVIAAGKGKSLYGSLGFEKLGDLPFEGLGLSVMQYRANPLRLHLWLFTSFVLL</sequence>
<protein>
    <recommendedName>
        <fullName evidence="1">N-acetyltransferase domain-containing protein</fullName>
    </recommendedName>
</protein>
<dbReference type="Pfam" id="PF13508">
    <property type="entry name" value="Acetyltransf_7"/>
    <property type="match status" value="1"/>
</dbReference>
<dbReference type="Proteomes" id="UP000287144">
    <property type="component" value="Unassembled WGS sequence"/>
</dbReference>
<dbReference type="CDD" id="cd04301">
    <property type="entry name" value="NAT_SF"/>
    <property type="match status" value="1"/>
</dbReference>
<dbReference type="Gene3D" id="3.40.630.30">
    <property type="match status" value="1"/>
</dbReference>
<gene>
    <name evidence="2" type="ORF">CEP52_017594</name>
</gene>
<name>A0A428RMV7_9HYPO</name>
<dbReference type="GO" id="GO:0016747">
    <property type="term" value="F:acyltransferase activity, transferring groups other than amino-acyl groups"/>
    <property type="evidence" value="ECO:0007669"/>
    <property type="project" value="InterPro"/>
</dbReference>
<dbReference type="EMBL" id="NKCK01000658">
    <property type="protein sequence ID" value="RSL78877.1"/>
    <property type="molecule type" value="Genomic_DNA"/>
</dbReference>
<dbReference type="PROSITE" id="PS51186">
    <property type="entry name" value="GNAT"/>
    <property type="match status" value="1"/>
</dbReference>
<dbReference type="STRING" id="1325735.A0A428RMV7"/>
<dbReference type="InterPro" id="IPR016181">
    <property type="entry name" value="Acyl_CoA_acyltransferase"/>
</dbReference>
<dbReference type="AlphaFoldDB" id="A0A428RMV7"/>